<dbReference type="InterPro" id="IPR029016">
    <property type="entry name" value="GAF-like_dom_sf"/>
</dbReference>
<comment type="caution">
    <text evidence="5">The sequence shown here is derived from an EMBL/GenBank/DDBJ whole genome shotgun (WGS) entry which is preliminary data.</text>
</comment>
<keyword evidence="2" id="KW-0418">Kinase</keyword>
<evidence type="ECO:0000259" key="4">
    <source>
        <dbReference type="Pfam" id="PF01590"/>
    </source>
</evidence>
<evidence type="ECO:0000313" key="5">
    <source>
        <dbReference type="EMBL" id="CAG4998512.1"/>
    </source>
</evidence>
<dbReference type="GO" id="GO:0016301">
    <property type="term" value="F:kinase activity"/>
    <property type="evidence" value="ECO:0007669"/>
    <property type="project" value="UniProtKB-KW"/>
</dbReference>
<gene>
    <name evidence="5" type="ORF">DYBT9275_02015</name>
</gene>
<evidence type="ECO:0000256" key="3">
    <source>
        <dbReference type="SAM" id="Coils"/>
    </source>
</evidence>
<sequence>MEPLNLLIVAIRTEWKFLISDSLQKAGYTFTETHVSSKQEALEACNYSRYDLVISNCRLPDGDVADLVSVIGKLFPCLVMAEGKCPVNSEKALSLLATDFYITSSEQSSWISAVENALSQWKKNAQQNLREQRLKHSTLHKKVLTRVEEELSSEEEYEHSDSKISSVLTLLLEVLDLSRIYLCAKQSPSEGEPTLLGKTEIVAPGVKKVTYKDASVSVPYFNRWNTIFSAKQPVTGTLTTLPPGEQQWLNYRDSQSLLAVPILSDDNWEGFIGLEDSFNAREWSTEEINLIESVAELIKDKHFQQTPTPYFFEGNMVSAQV</sequence>
<keyword evidence="6" id="KW-1185">Reference proteome</keyword>
<dbReference type="Gene3D" id="3.40.50.2300">
    <property type="match status" value="1"/>
</dbReference>
<proteinExistence type="predicted"/>
<evidence type="ECO:0000256" key="2">
    <source>
        <dbReference type="ARBA" id="ARBA00022777"/>
    </source>
</evidence>
<keyword evidence="3" id="KW-0175">Coiled coil</keyword>
<evidence type="ECO:0000256" key="1">
    <source>
        <dbReference type="ARBA" id="ARBA00022679"/>
    </source>
</evidence>
<reference evidence="5" key="1">
    <citation type="submission" date="2021-04" db="EMBL/GenBank/DDBJ databases">
        <authorList>
            <person name="Rodrigo-Torres L."/>
            <person name="Arahal R. D."/>
            <person name="Lucena T."/>
        </authorList>
    </citation>
    <scope>NUCLEOTIDE SEQUENCE</scope>
    <source>
        <strain evidence="5">CECT 9275</strain>
    </source>
</reference>
<feature type="domain" description="GAF" evidence="4">
    <location>
        <begin position="167"/>
        <end position="298"/>
    </location>
</feature>
<evidence type="ECO:0000313" key="6">
    <source>
        <dbReference type="Proteomes" id="UP000680038"/>
    </source>
</evidence>
<feature type="coiled-coil region" evidence="3">
    <location>
        <begin position="111"/>
        <end position="142"/>
    </location>
</feature>
<dbReference type="Gene3D" id="3.30.450.40">
    <property type="match status" value="1"/>
</dbReference>
<accession>A0A916NBJ9</accession>
<protein>
    <recommendedName>
        <fullName evidence="4">GAF domain-containing protein</fullName>
    </recommendedName>
</protein>
<name>A0A916NBJ9_9BACT</name>
<dbReference type="InterPro" id="IPR011006">
    <property type="entry name" value="CheY-like_superfamily"/>
</dbReference>
<dbReference type="RefSeq" id="WP_215238695.1">
    <property type="nucleotide sequence ID" value="NZ_CAJRAF010000002.1"/>
</dbReference>
<dbReference type="CDD" id="cd00156">
    <property type="entry name" value="REC"/>
    <property type="match status" value="1"/>
</dbReference>
<dbReference type="SUPFAM" id="SSF52172">
    <property type="entry name" value="CheY-like"/>
    <property type="match status" value="1"/>
</dbReference>
<dbReference type="EMBL" id="CAJRAF010000002">
    <property type="protein sequence ID" value="CAG4998512.1"/>
    <property type="molecule type" value="Genomic_DNA"/>
</dbReference>
<dbReference type="AlphaFoldDB" id="A0A916NBJ9"/>
<dbReference type="InterPro" id="IPR003018">
    <property type="entry name" value="GAF"/>
</dbReference>
<dbReference type="Proteomes" id="UP000680038">
    <property type="component" value="Unassembled WGS sequence"/>
</dbReference>
<dbReference type="SUPFAM" id="SSF55781">
    <property type="entry name" value="GAF domain-like"/>
    <property type="match status" value="1"/>
</dbReference>
<keyword evidence="1" id="KW-0808">Transferase</keyword>
<dbReference type="Pfam" id="PF01590">
    <property type="entry name" value="GAF"/>
    <property type="match status" value="1"/>
</dbReference>
<organism evidence="5 6">
    <name type="scientific">Dyadobacter helix</name>
    <dbReference type="NCBI Taxonomy" id="2822344"/>
    <lineage>
        <taxon>Bacteria</taxon>
        <taxon>Pseudomonadati</taxon>
        <taxon>Bacteroidota</taxon>
        <taxon>Cytophagia</taxon>
        <taxon>Cytophagales</taxon>
        <taxon>Spirosomataceae</taxon>
        <taxon>Dyadobacter</taxon>
    </lineage>
</organism>